<evidence type="ECO:0000313" key="10">
    <source>
        <dbReference type="Proteomes" id="UP000260773"/>
    </source>
</evidence>
<keyword evidence="4 8" id="KW-1003">Cell membrane</keyword>
<dbReference type="PANTHER" id="PTHR30269:SF37">
    <property type="entry name" value="MEMBRANE TRANSPORTER PROTEIN"/>
    <property type="match status" value="1"/>
</dbReference>
<reference evidence="9 10" key="1">
    <citation type="submission" date="2018-08" db="EMBL/GenBank/DDBJ databases">
        <title>A genome reference for cultivated species of the human gut microbiota.</title>
        <authorList>
            <person name="Zou Y."/>
            <person name="Xue W."/>
            <person name="Luo G."/>
        </authorList>
    </citation>
    <scope>NUCLEOTIDE SEQUENCE [LARGE SCALE GENOMIC DNA]</scope>
    <source>
        <strain evidence="9 10">AF45-17</strain>
    </source>
</reference>
<dbReference type="PANTHER" id="PTHR30269">
    <property type="entry name" value="TRANSMEMBRANE PROTEIN YFCA"/>
    <property type="match status" value="1"/>
</dbReference>
<comment type="caution">
    <text evidence="9">The sequence shown here is derived from an EMBL/GenBank/DDBJ whole genome shotgun (WGS) entry which is preliminary data.</text>
</comment>
<name>A0A3E2TNJ4_9FIRM</name>
<evidence type="ECO:0000256" key="4">
    <source>
        <dbReference type="ARBA" id="ARBA00022475"/>
    </source>
</evidence>
<evidence type="ECO:0000313" key="9">
    <source>
        <dbReference type="EMBL" id="RGB79901.1"/>
    </source>
</evidence>
<evidence type="ECO:0000256" key="1">
    <source>
        <dbReference type="ARBA" id="ARBA00004651"/>
    </source>
</evidence>
<feature type="transmembrane region" description="Helical" evidence="8">
    <location>
        <begin position="29"/>
        <end position="54"/>
    </location>
</feature>
<keyword evidence="7 8" id="KW-0472">Membrane</keyword>
<sequence length="239" mass="26634">MVWLIVATLAASFIKGVCGFANTLVFTTILSFSFNNIQITPMDLIIGYPANVIIAWKERRQINWRISLPVAALIIFGNIPGIFMLKNVDTRTIKVIFGFFIIAMGIEMLMREKAGKKQKQSKIILGLIGVLSGLCCGLYGVGALLAAYMDRVTEDSHAFKGNLCFVFWIECTFRLIVYPCIGILNWQIFRQAVCMIPFMVLALVFGMKCCGHLNETVIKRLVIIVLILSGIALVIQNLC</sequence>
<evidence type="ECO:0000256" key="8">
    <source>
        <dbReference type="RuleBase" id="RU363041"/>
    </source>
</evidence>
<dbReference type="AlphaFoldDB" id="A0A3E2TNJ4"/>
<feature type="transmembrane region" description="Helical" evidence="8">
    <location>
        <begin position="217"/>
        <end position="235"/>
    </location>
</feature>
<evidence type="ECO:0000256" key="3">
    <source>
        <dbReference type="ARBA" id="ARBA00022448"/>
    </source>
</evidence>
<dbReference type="GO" id="GO:0005886">
    <property type="term" value="C:plasma membrane"/>
    <property type="evidence" value="ECO:0007669"/>
    <property type="project" value="UniProtKB-SubCell"/>
</dbReference>
<feature type="transmembrane region" description="Helical" evidence="8">
    <location>
        <begin position="188"/>
        <end position="205"/>
    </location>
</feature>
<keyword evidence="3" id="KW-0813">Transport</keyword>
<comment type="subcellular location">
    <subcellularLocation>
        <location evidence="1 8">Cell membrane</location>
        <topology evidence="1 8">Multi-pass membrane protein</topology>
    </subcellularLocation>
</comment>
<keyword evidence="5 8" id="KW-0812">Transmembrane</keyword>
<feature type="transmembrane region" description="Helical" evidence="8">
    <location>
        <begin position="66"/>
        <end position="85"/>
    </location>
</feature>
<gene>
    <name evidence="9" type="ORF">DW070_08180</name>
</gene>
<dbReference type="EMBL" id="QVEP01000016">
    <property type="protein sequence ID" value="RGB79901.1"/>
    <property type="molecule type" value="Genomic_DNA"/>
</dbReference>
<evidence type="ECO:0000256" key="6">
    <source>
        <dbReference type="ARBA" id="ARBA00022989"/>
    </source>
</evidence>
<dbReference type="InterPro" id="IPR002781">
    <property type="entry name" value="TM_pro_TauE-like"/>
</dbReference>
<keyword evidence="6 8" id="KW-1133">Transmembrane helix</keyword>
<dbReference type="Proteomes" id="UP000260773">
    <property type="component" value="Unassembled WGS sequence"/>
</dbReference>
<proteinExistence type="inferred from homology"/>
<evidence type="ECO:0000256" key="2">
    <source>
        <dbReference type="ARBA" id="ARBA00009142"/>
    </source>
</evidence>
<dbReference type="InterPro" id="IPR052017">
    <property type="entry name" value="TSUP"/>
</dbReference>
<evidence type="ECO:0000256" key="7">
    <source>
        <dbReference type="ARBA" id="ARBA00023136"/>
    </source>
</evidence>
<feature type="transmembrane region" description="Helical" evidence="8">
    <location>
        <begin position="91"/>
        <end position="111"/>
    </location>
</feature>
<accession>A0A3E2TNJ4</accession>
<comment type="similarity">
    <text evidence="2 8">Belongs to the 4-toluene sulfonate uptake permease (TSUP) (TC 2.A.102) family.</text>
</comment>
<dbReference type="Pfam" id="PF01925">
    <property type="entry name" value="TauE"/>
    <property type="match status" value="1"/>
</dbReference>
<evidence type="ECO:0000256" key="5">
    <source>
        <dbReference type="ARBA" id="ARBA00022692"/>
    </source>
</evidence>
<protein>
    <recommendedName>
        <fullName evidence="8">Probable membrane transporter protein</fullName>
    </recommendedName>
</protein>
<feature type="transmembrane region" description="Helical" evidence="8">
    <location>
        <begin position="123"/>
        <end position="147"/>
    </location>
</feature>
<organism evidence="9 10">
    <name type="scientific">Coprococcus catus</name>
    <dbReference type="NCBI Taxonomy" id="116085"/>
    <lineage>
        <taxon>Bacteria</taxon>
        <taxon>Bacillati</taxon>
        <taxon>Bacillota</taxon>
        <taxon>Clostridia</taxon>
        <taxon>Lachnospirales</taxon>
        <taxon>Lachnospiraceae</taxon>
        <taxon>Coprococcus</taxon>
    </lineage>
</organism>